<dbReference type="AlphaFoldDB" id="A0A2N9EQ29"/>
<organism evidence="1">
    <name type="scientific">Fagus sylvatica</name>
    <name type="common">Beechnut</name>
    <dbReference type="NCBI Taxonomy" id="28930"/>
    <lineage>
        <taxon>Eukaryota</taxon>
        <taxon>Viridiplantae</taxon>
        <taxon>Streptophyta</taxon>
        <taxon>Embryophyta</taxon>
        <taxon>Tracheophyta</taxon>
        <taxon>Spermatophyta</taxon>
        <taxon>Magnoliopsida</taxon>
        <taxon>eudicotyledons</taxon>
        <taxon>Gunneridae</taxon>
        <taxon>Pentapetalae</taxon>
        <taxon>rosids</taxon>
        <taxon>fabids</taxon>
        <taxon>Fagales</taxon>
        <taxon>Fagaceae</taxon>
        <taxon>Fagus</taxon>
    </lineage>
</organism>
<accession>A0A2N9EQ29</accession>
<proteinExistence type="predicted"/>
<dbReference type="EMBL" id="OIVN01000244">
    <property type="protein sequence ID" value="SPC76938.1"/>
    <property type="molecule type" value="Genomic_DNA"/>
</dbReference>
<reference evidence="1" key="1">
    <citation type="submission" date="2018-02" db="EMBL/GenBank/DDBJ databases">
        <authorList>
            <person name="Cohen D.B."/>
            <person name="Kent A.D."/>
        </authorList>
    </citation>
    <scope>NUCLEOTIDE SEQUENCE</scope>
</reference>
<evidence type="ECO:0000313" key="1">
    <source>
        <dbReference type="EMBL" id="SPC76938.1"/>
    </source>
</evidence>
<protein>
    <submittedName>
        <fullName evidence="1">Uncharacterized protein</fullName>
    </submittedName>
</protein>
<sequence>MRERERDGGGVRGAGGGVGREVVAAAGLAALDGGWRCNMVVGMVAGGSLRSGVRKSKKVRKERERL</sequence>
<name>A0A2N9EQ29_FAGSY</name>
<gene>
    <name evidence="1" type="ORF">FSB_LOCUS4820</name>
</gene>